<feature type="region of interest" description="Disordered" evidence="1">
    <location>
        <begin position="1429"/>
        <end position="1461"/>
    </location>
</feature>
<feature type="region of interest" description="Disordered" evidence="1">
    <location>
        <begin position="1046"/>
        <end position="1086"/>
    </location>
</feature>
<feature type="compositionally biased region" description="Basic and acidic residues" evidence="1">
    <location>
        <begin position="530"/>
        <end position="542"/>
    </location>
</feature>
<feature type="compositionally biased region" description="Polar residues" evidence="1">
    <location>
        <begin position="1134"/>
        <end position="1150"/>
    </location>
</feature>
<dbReference type="PANTHER" id="PTHR21557">
    <property type="entry name" value="CORDON-BLEU"/>
    <property type="match status" value="1"/>
</dbReference>
<dbReference type="InterPro" id="IPR029071">
    <property type="entry name" value="Ubiquitin-like_domsf"/>
</dbReference>
<evidence type="ECO:0000313" key="3">
    <source>
        <dbReference type="EMBL" id="KAK7872857.1"/>
    </source>
</evidence>
<dbReference type="InterPro" id="IPR039895">
    <property type="entry name" value="COBL-like"/>
</dbReference>
<name>A0AAN9W3R5_9ORTH</name>
<accession>A0AAN9W3R5</accession>
<protein>
    <recommendedName>
        <fullName evidence="2">WH2 domain-containing protein</fullName>
    </recommendedName>
</protein>
<feature type="domain" description="WH2" evidence="2">
    <location>
        <begin position="1784"/>
        <end position="1804"/>
    </location>
</feature>
<feature type="compositionally biased region" description="Polar residues" evidence="1">
    <location>
        <begin position="1436"/>
        <end position="1449"/>
    </location>
</feature>
<feature type="compositionally biased region" description="Low complexity" evidence="1">
    <location>
        <begin position="292"/>
        <end position="301"/>
    </location>
</feature>
<feature type="compositionally biased region" description="Polar residues" evidence="1">
    <location>
        <begin position="1163"/>
        <end position="1172"/>
    </location>
</feature>
<feature type="region of interest" description="Disordered" evidence="1">
    <location>
        <begin position="719"/>
        <end position="739"/>
    </location>
</feature>
<feature type="region of interest" description="Disordered" evidence="1">
    <location>
        <begin position="1264"/>
        <end position="1348"/>
    </location>
</feature>
<dbReference type="InterPro" id="IPR003124">
    <property type="entry name" value="WH2_dom"/>
</dbReference>
<feature type="compositionally biased region" description="Polar residues" evidence="1">
    <location>
        <begin position="1336"/>
        <end position="1348"/>
    </location>
</feature>
<organism evidence="3 4">
    <name type="scientific">Gryllus longicercus</name>
    <dbReference type="NCBI Taxonomy" id="2509291"/>
    <lineage>
        <taxon>Eukaryota</taxon>
        <taxon>Metazoa</taxon>
        <taxon>Ecdysozoa</taxon>
        <taxon>Arthropoda</taxon>
        <taxon>Hexapoda</taxon>
        <taxon>Insecta</taxon>
        <taxon>Pterygota</taxon>
        <taxon>Neoptera</taxon>
        <taxon>Polyneoptera</taxon>
        <taxon>Orthoptera</taxon>
        <taxon>Ensifera</taxon>
        <taxon>Gryllidea</taxon>
        <taxon>Grylloidea</taxon>
        <taxon>Gryllidae</taxon>
        <taxon>Gryllinae</taxon>
        <taxon>Gryllus</taxon>
    </lineage>
</organism>
<feature type="region of interest" description="Disordered" evidence="1">
    <location>
        <begin position="1517"/>
        <end position="1543"/>
    </location>
</feature>
<feature type="compositionally biased region" description="Polar residues" evidence="1">
    <location>
        <begin position="321"/>
        <end position="335"/>
    </location>
</feature>
<feature type="compositionally biased region" description="Low complexity" evidence="1">
    <location>
        <begin position="238"/>
        <end position="258"/>
    </location>
</feature>
<feature type="compositionally biased region" description="Basic and acidic residues" evidence="1">
    <location>
        <begin position="1198"/>
        <end position="1211"/>
    </location>
</feature>
<feature type="compositionally biased region" description="Basic and acidic residues" evidence="1">
    <location>
        <begin position="673"/>
        <end position="697"/>
    </location>
</feature>
<feature type="compositionally biased region" description="Polar residues" evidence="1">
    <location>
        <begin position="1740"/>
        <end position="1753"/>
    </location>
</feature>
<dbReference type="Gene3D" id="3.10.20.90">
    <property type="entry name" value="Phosphatidylinositol 3-kinase Catalytic Subunit, Chain A, domain 1"/>
    <property type="match status" value="1"/>
</dbReference>
<keyword evidence="4" id="KW-1185">Reference proteome</keyword>
<feature type="region of interest" description="Disordered" evidence="1">
    <location>
        <begin position="1192"/>
        <end position="1216"/>
    </location>
</feature>
<dbReference type="SUPFAM" id="SSF54236">
    <property type="entry name" value="Ubiquitin-like"/>
    <property type="match status" value="1"/>
</dbReference>
<feature type="region of interest" description="Disordered" evidence="1">
    <location>
        <begin position="237"/>
        <end position="503"/>
    </location>
</feature>
<dbReference type="EMBL" id="JAZDUA010000019">
    <property type="protein sequence ID" value="KAK7872857.1"/>
    <property type="molecule type" value="Genomic_DNA"/>
</dbReference>
<dbReference type="Proteomes" id="UP001378592">
    <property type="component" value="Unassembled WGS sequence"/>
</dbReference>
<evidence type="ECO:0000259" key="2">
    <source>
        <dbReference type="PROSITE" id="PS51082"/>
    </source>
</evidence>
<evidence type="ECO:0000313" key="4">
    <source>
        <dbReference type="Proteomes" id="UP001378592"/>
    </source>
</evidence>
<proteinExistence type="predicted"/>
<feature type="compositionally biased region" description="Polar residues" evidence="1">
    <location>
        <begin position="490"/>
        <end position="503"/>
    </location>
</feature>
<feature type="region of interest" description="Disordered" evidence="1">
    <location>
        <begin position="1740"/>
        <end position="1784"/>
    </location>
</feature>
<feature type="region of interest" description="Disordered" evidence="1">
    <location>
        <begin position="518"/>
        <end position="706"/>
    </location>
</feature>
<feature type="compositionally biased region" description="Polar residues" evidence="1">
    <location>
        <begin position="950"/>
        <end position="963"/>
    </location>
</feature>
<feature type="compositionally biased region" description="Polar residues" evidence="1">
    <location>
        <begin position="460"/>
        <end position="470"/>
    </location>
</feature>
<feature type="compositionally biased region" description="Polar residues" evidence="1">
    <location>
        <begin position="1071"/>
        <end position="1086"/>
    </location>
</feature>
<dbReference type="GO" id="GO:0003785">
    <property type="term" value="F:actin monomer binding"/>
    <property type="evidence" value="ECO:0007669"/>
    <property type="project" value="InterPro"/>
</dbReference>
<sequence>MAPAPPLPVTEDTPPDMLAGSMDLRVVLPGGRAVKMSAERCTPMMDLLVQVTTANKMAPGGFVLQPVGERGVLPYKPSTPIGALDTWTIQIVPKTRTISSTSLKKAPLKPNNQQPFEQTFRLQVHLPRNQLFVTRVSPKSLLSDVLNLACTEKNLDPNKYELRHPANLEERLRPEWTLADYKLQEVTLVAKGNRPLGSGLSSSDIMALQKEEEKRRQQVRANGGTGSAVLGLMLGKNSQSSGCDGSISSDSLGGRSISPARSDETPSPPGSSLPPPRPTRKRRPAPKPPTQAAPHQQPAPAVISHSRNSSDSSGYHEASILSESPESNGLSSPSGTLPRRSKLTSNSAQPPNVATSHNLSRSLSNLTHMSNGENKTGPMASSIQKNGHSVSTTSLASSGHGKKKKAAPPPPPPATARSSLPGHLLPEQRTASLSTLSSQSSGDSFDRELYSRSATLERPPSSQSSTTSNIVRPESLPEEITAIDEDESISPHNESVHNLSSKLSQQELKALNSLRESEIPVSLAQPQGRKSPDIQLHDRNYPEIDGTSESSGHSTPSHVERPVPFEPQPQIRITKPVVHSSEDSATFIRETTAPVSEPAVTKPAKSTSNVAAPRPTLPDVVSAEKVTPPTPKPRGLTVQSSRNTPTPRPRARKSPSVPQRIKYSETQTLLSDSVERDSAFDSEGTRSDSPRSSEVVKTRGKFGGTFGVGKTIVMLASSARNSVSSESGTKSIHSLDSDAEMITRFGTDNDYEDDDALNISENDLEMFETKSGNVDSPSAEQTVHDTGSLFDSISVASSVFDSEHETSDGTWDRSSVSSRDFTKLHLSTRNSLQPPSTRMSLKQRPCSPRSMEDAPSSLETGDRLDCWPNSEDVHGSGKNWSAELQKERDEIQQEFESVTKELQAVILAEEAKQVSSAANLPSPKTESPSLSLVDWEYHLPAPPSAFRDSLSPTLTTETDNVSEVPTFEESTPEVLPPAEFTDSDKFSQQAETSLTSLMIEKECPLIKNLVKGVTKVNPLFNDEKYEAEILEEFKHSKENKPSLVNSYETKNEEDWNPQQIGVPLDSVNEPKCQNKSTSSYESHQTNQLKNFTISAYQRPNDTDILFKSDSERTKQESEFKKPLETSVFKRKDSNSSTNIPRNNSFSTKNSHQSERAPVKRSTSHVTFNNSGRTLRAKSIGNLAMETSWEGCGSQATESRMHDGHEGLRKTTSEANINQDYGRSSRLAELQDQFLQWQEQLLRETQPDIPLQSLQVLRRILSPSHDASRDKTKEKRLSDEPSYNLKNSDSSKPKSNENTDASELSSSSANEVQLRRQSSNASNAAKRYSYQGPPAVNFSTWSERPKSQVSLKVDNDYRIGKGQNSSGPTIPNKLENVLEARERKISEDQVDSKANPAALTRSESMTHVNGHAKVEPTALTMRIISHTTPSGFKKISPATTGFTSKSQDLTQSKEKDASASHHTITRVHSYNSAQIADPSRVPIVRAVELKKSFLQGQQILPQPEKKPSTTNIKLSWNEGNNNLKSVPVNGIHNNGKNNKDDDDDAEETFQGVNNLAKRFSLAASNSEGIKFNATNKRPLSAYLPSDPKPKIDSDMKNESNLKEANCFNNSNAQNNVRKYTSVVGVNGVSSSGSFKEPTQDGNQFVPKVAITTQKSGTNVASKQTGAFNARHPMPVVKGFRFATSDYSDSSLVAADSYKVPQNSQQSVTVKVQQNNSFHNPNQRNSIVIESAPVVNLRIQPASASKPSQGPTNGSRLIPEPPSAPALPKKTQISRPKSFPVPEVNPRDELMDAIRSFGGRGKLRQVRAPPPNNVLLIM</sequence>
<evidence type="ECO:0000256" key="1">
    <source>
        <dbReference type="SAM" id="MobiDB-lite"/>
    </source>
</evidence>
<feature type="compositionally biased region" description="Polar residues" evidence="1">
    <location>
        <begin position="547"/>
        <end position="557"/>
    </location>
</feature>
<feature type="compositionally biased region" description="Basic and acidic residues" evidence="1">
    <location>
        <begin position="1106"/>
        <end position="1133"/>
    </location>
</feature>
<feature type="compositionally biased region" description="Low complexity" evidence="1">
    <location>
        <begin position="432"/>
        <end position="443"/>
    </location>
</feature>
<feature type="region of interest" description="Disordered" evidence="1">
    <location>
        <begin position="944"/>
        <end position="987"/>
    </location>
</feature>
<comment type="caution">
    <text evidence="3">The sequence shown here is derived from an EMBL/GenBank/DDBJ whole genome shotgun (WGS) entry which is preliminary data.</text>
</comment>
<feature type="compositionally biased region" description="Pro residues" evidence="1">
    <location>
        <begin position="266"/>
        <end position="277"/>
    </location>
</feature>
<feature type="compositionally biased region" description="Basic and acidic residues" evidence="1">
    <location>
        <begin position="1265"/>
        <end position="1278"/>
    </location>
</feature>
<feature type="compositionally biased region" description="Polar residues" evidence="1">
    <location>
        <begin position="343"/>
        <end position="397"/>
    </location>
</feature>
<reference evidence="3 4" key="1">
    <citation type="submission" date="2024-03" db="EMBL/GenBank/DDBJ databases">
        <title>The genome assembly and annotation of the cricket Gryllus longicercus Weissman &amp; Gray.</title>
        <authorList>
            <person name="Szrajer S."/>
            <person name="Gray D."/>
            <person name="Ylla G."/>
        </authorList>
    </citation>
    <scope>NUCLEOTIDE SEQUENCE [LARGE SCALE GENOMIC DNA]</scope>
    <source>
        <strain evidence="3">DAG 2021-001</strain>
        <tissue evidence="3">Whole body minus gut</tissue>
    </source>
</reference>
<gene>
    <name evidence="3" type="ORF">R5R35_006726</name>
</gene>
<feature type="compositionally biased region" description="Polar residues" evidence="1">
    <location>
        <begin position="1297"/>
        <end position="1322"/>
    </location>
</feature>
<feature type="region of interest" description="Disordered" evidence="1">
    <location>
        <begin position="1106"/>
        <end position="1172"/>
    </location>
</feature>
<dbReference type="PROSITE" id="PS51082">
    <property type="entry name" value="WH2"/>
    <property type="match status" value="1"/>
</dbReference>
<dbReference type="PANTHER" id="PTHR21557:SF2">
    <property type="entry name" value="CORDON-BLEU PROTEIN-LIKE 1"/>
    <property type="match status" value="1"/>
</dbReference>
<feature type="region of interest" description="Disordered" evidence="1">
    <location>
        <begin position="825"/>
        <end position="861"/>
    </location>
</feature>
<feature type="compositionally biased region" description="Polar residues" evidence="1">
    <location>
        <begin position="825"/>
        <end position="840"/>
    </location>
</feature>